<dbReference type="EMBL" id="LR796187">
    <property type="protein sequence ID" value="CAB4125605.1"/>
    <property type="molecule type" value="Genomic_DNA"/>
</dbReference>
<evidence type="ECO:0000313" key="2">
    <source>
        <dbReference type="EMBL" id="CAB5209430.1"/>
    </source>
</evidence>
<dbReference type="EMBL" id="LR798231">
    <property type="protein sequence ID" value="CAB5209430.1"/>
    <property type="molecule type" value="Genomic_DNA"/>
</dbReference>
<protein>
    <submittedName>
        <fullName evidence="1">Uncharacterized protein</fullName>
    </submittedName>
</protein>
<reference evidence="1" key="1">
    <citation type="submission" date="2020-04" db="EMBL/GenBank/DDBJ databases">
        <authorList>
            <person name="Chiriac C."/>
            <person name="Salcher M."/>
            <person name="Ghai R."/>
            <person name="Kavagutti S V."/>
        </authorList>
    </citation>
    <scope>NUCLEOTIDE SEQUENCE</scope>
</reference>
<proteinExistence type="predicted"/>
<organism evidence="1">
    <name type="scientific">uncultured Caudovirales phage</name>
    <dbReference type="NCBI Taxonomy" id="2100421"/>
    <lineage>
        <taxon>Viruses</taxon>
        <taxon>Duplodnaviria</taxon>
        <taxon>Heunggongvirae</taxon>
        <taxon>Uroviricota</taxon>
        <taxon>Caudoviricetes</taxon>
        <taxon>Peduoviridae</taxon>
        <taxon>Maltschvirus</taxon>
        <taxon>Maltschvirus maltsch</taxon>
    </lineage>
</organism>
<evidence type="ECO:0000313" key="1">
    <source>
        <dbReference type="EMBL" id="CAB4125605.1"/>
    </source>
</evidence>
<sequence length="61" mass="7034">MFTLVTSTAGLVYTIEASDRLIDYIKSTLPICYWAPTLIKNQVQLSKGTYYILSRSYEQKH</sequence>
<gene>
    <name evidence="2" type="ORF">UFOVP181_473</name>
    <name evidence="1" type="ORF">UFOVP57_168</name>
</gene>
<accession>A0A6J5KWK2</accession>
<name>A0A6J5KWK2_9CAUD</name>